<dbReference type="Proteomes" id="UP000258707">
    <property type="component" value="Chromosome"/>
</dbReference>
<dbReference type="GeneID" id="37640921"/>
<reference evidence="2" key="3">
    <citation type="journal article" date="2019" name="Int. J. Syst. Evol. Microbiol.">
        <title>Natronolimnobius sulfurireducens sp. nov. and Halalkaliarchaeum desulfuricum gen. nov., sp. nov., the first sulfur-respiring alkaliphilic haloarchaea from hypersaline alkaline lakes.</title>
        <authorList>
            <person name="Sorokin D.Y."/>
            <person name="Yakimov M."/>
            <person name="Messina E."/>
            <person name="Merkel A.Y."/>
            <person name="Bale N.J."/>
            <person name="Sinninghe Damste J.S."/>
        </authorList>
    </citation>
    <scope>NUCLEOTIDE SEQUENCE</scope>
    <source>
        <strain evidence="2">AArc-Mg</strain>
        <strain evidence="1">AArc1</strain>
    </source>
</reference>
<evidence type="ECO:0000313" key="3">
    <source>
        <dbReference type="Proteomes" id="UP000258613"/>
    </source>
</evidence>
<reference evidence="4" key="1">
    <citation type="submission" date="2017-10" db="EMBL/GenBank/DDBJ databases">
        <title>Phenotypic and genomic properties of facultatively anaerobic sulfur-reducing natronoarchaea from hypersaline soda lakes.</title>
        <authorList>
            <person name="Sorokin D.Y."/>
            <person name="Kublanov I.V."/>
            <person name="Roman P."/>
            <person name="Sinninghe Damste J.S."/>
            <person name="Golyshin P.N."/>
            <person name="Rojo D."/>
            <person name="Ciordia S."/>
            <person name="Mena Md.C."/>
            <person name="Ferrer M."/>
            <person name="Messina E."/>
            <person name="Smedile F."/>
            <person name="La Spada G."/>
            <person name="La Cono V."/>
            <person name="Yakimov M.M."/>
        </authorList>
    </citation>
    <scope>NUCLEOTIDE SEQUENCE [LARGE SCALE GENOMIC DNA]</scope>
    <source>
        <strain evidence="4">AArc1</strain>
    </source>
</reference>
<dbReference type="AlphaFoldDB" id="A0A346PLR6"/>
<dbReference type="EMBL" id="CP024047">
    <property type="protein sequence ID" value="AXR76791.1"/>
    <property type="molecule type" value="Genomic_DNA"/>
</dbReference>
<keyword evidence="2" id="KW-0489">Methyltransferase</keyword>
<keyword evidence="3" id="KW-1185">Reference proteome</keyword>
<proteinExistence type="predicted"/>
<keyword evidence="2" id="KW-0808">Transferase</keyword>
<name>A0A346PLR6_9EURY</name>
<dbReference type="InterPro" id="IPR029063">
    <property type="entry name" value="SAM-dependent_MTases_sf"/>
</dbReference>
<evidence type="ECO:0000313" key="4">
    <source>
        <dbReference type="Proteomes" id="UP000258707"/>
    </source>
</evidence>
<gene>
    <name evidence="1" type="ORF">AArc1_0447</name>
    <name evidence="2" type="ORF">AArcMg_0438</name>
</gene>
<dbReference type="GO" id="GO:0008168">
    <property type="term" value="F:methyltransferase activity"/>
    <property type="evidence" value="ECO:0007669"/>
    <property type="project" value="UniProtKB-KW"/>
</dbReference>
<sequence length="298" mass="32844">MTTKVDYLTAKRTIDDRALDRRVWDRFVDALPDRNRDDPVRIVEVGAGVGSMISRLAAWESLPEAVSYRAVDLDSSCVTAAHERLPHWLEDAGYDVESYGEGLVASRVDGGTETHLEVTLEVADGFALDDDADAVIGAAVFDLVDLESTLARVRGLLRDGGVLYAPITFDGGTRFAPAHPLDGRIERHYHRHMDEIRDQPGSSRAGRELLEAAPKCGFDVVAAGGSDWLVHSRDGHYPDDEATVVEHVLETIEGALADYPPSILEPSTRDQWLETRRTQLDRGDLVFVAHHLDVVARV</sequence>
<dbReference type="SUPFAM" id="SSF53335">
    <property type="entry name" value="S-adenosyl-L-methionine-dependent methyltransferases"/>
    <property type="match status" value="1"/>
</dbReference>
<dbReference type="EMBL" id="CP027033">
    <property type="protein sequence ID" value="AXR80461.1"/>
    <property type="molecule type" value="Genomic_DNA"/>
</dbReference>
<evidence type="ECO:0000313" key="1">
    <source>
        <dbReference type="EMBL" id="AXR76791.1"/>
    </source>
</evidence>
<accession>A0A346PLR6</accession>
<dbReference type="OrthoDB" id="338984at2157"/>
<accession>A0A346PB96</accession>
<protein>
    <submittedName>
        <fullName evidence="2">Methyltransferase type 11</fullName>
    </submittedName>
    <submittedName>
        <fullName evidence="1">SAM-dependent methyltransferase</fullName>
    </submittedName>
</protein>
<organism evidence="2 3">
    <name type="scientific">Natrarchaeobaculum sulfurireducens</name>
    <dbReference type="NCBI Taxonomy" id="2044521"/>
    <lineage>
        <taxon>Archaea</taxon>
        <taxon>Methanobacteriati</taxon>
        <taxon>Methanobacteriota</taxon>
        <taxon>Stenosarchaea group</taxon>
        <taxon>Halobacteria</taxon>
        <taxon>Halobacteriales</taxon>
        <taxon>Natrialbaceae</taxon>
        <taxon>Natrarchaeobaculum</taxon>
    </lineage>
</organism>
<dbReference type="Gene3D" id="3.40.50.150">
    <property type="entry name" value="Vaccinia Virus protein VP39"/>
    <property type="match status" value="1"/>
</dbReference>
<dbReference type="KEGG" id="nan:AArc1_0447"/>
<evidence type="ECO:0000313" key="2">
    <source>
        <dbReference type="EMBL" id="AXR80461.1"/>
    </source>
</evidence>
<reference evidence="3" key="2">
    <citation type="submission" date="2018-02" db="EMBL/GenBank/DDBJ databases">
        <title>Phenotypic and genomic properties of facultatively anaerobic sulfur-reducing natronoarchaea from hypersaline soda lakes.</title>
        <authorList>
            <person name="Sorokin D.Y."/>
            <person name="Kublanov I.V."/>
            <person name="Roman P."/>
            <person name="Sinninghe Damste J.S."/>
            <person name="Golyshin P.N."/>
            <person name="Rojo D."/>
            <person name="Ciordia S."/>
            <person name="Mena M.D.C."/>
            <person name="Ferrer M."/>
            <person name="Messina E."/>
            <person name="Smedile F."/>
            <person name="La Spada G."/>
            <person name="La Cono V."/>
            <person name="Yakimov M.M."/>
        </authorList>
    </citation>
    <scope>NUCLEOTIDE SEQUENCE [LARGE SCALE GENOMIC DNA]</scope>
    <source>
        <strain evidence="3">AArc-Mg</strain>
    </source>
</reference>
<dbReference type="Proteomes" id="UP000258613">
    <property type="component" value="Chromosome"/>
</dbReference>
<dbReference type="KEGG" id="nag:AArcMg_0438"/>
<dbReference type="RefSeq" id="WP_117362901.1">
    <property type="nucleotide sequence ID" value="NZ_CP024047.1"/>
</dbReference>
<dbReference type="GO" id="GO:0032259">
    <property type="term" value="P:methylation"/>
    <property type="evidence" value="ECO:0007669"/>
    <property type="project" value="UniProtKB-KW"/>
</dbReference>